<evidence type="ECO:0008006" key="9">
    <source>
        <dbReference type="Google" id="ProtNLM"/>
    </source>
</evidence>
<keyword evidence="5 6" id="KW-0472">Membrane</keyword>
<evidence type="ECO:0000256" key="2">
    <source>
        <dbReference type="ARBA" id="ARBA00006193"/>
    </source>
</evidence>
<feature type="transmembrane region" description="Helical" evidence="6">
    <location>
        <begin position="121"/>
        <end position="142"/>
    </location>
</feature>
<dbReference type="EMBL" id="CAUEEQ010004186">
    <property type="protein sequence ID" value="CAJ0926852.1"/>
    <property type="molecule type" value="Genomic_DNA"/>
</dbReference>
<protein>
    <recommendedName>
        <fullName evidence="9">Transmembrane 4 L6 family member 1</fullName>
    </recommendedName>
</protein>
<comment type="similarity">
    <text evidence="2">Belongs to the L6 tetraspanin family.</text>
</comment>
<reference evidence="7" key="1">
    <citation type="submission" date="2023-07" db="EMBL/GenBank/DDBJ databases">
        <authorList>
            <person name="Stuckert A."/>
        </authorList>
    </citation>
    <scope>NUCLEOTIDE SEQUENCE</scope>
</reference>
<dbReference type="Pfam" id="PF05805">
    <property type="entry name" value="L6_membrane"/>
    <property type="match status" value="1"/>
</dbReference>
<feature type="transmembrane region" description="Helical" evidence="6">
    <location>
        <begin position="269"/>
        <end position="291"/>
    </location>
</feature>
<dbReference type="Proteomes" id="UP001176940">
    <property type="component" value="Unassembled WGS sequence"/>
</dbReference>
<proteinExistence type="inferred from homology"/>
<keyword evidence="3 6" id="KW-0812">Transmembrane</keyword>
<evidence type="ECO:0000256" key="4">
    <source>
        <dbReference type="ARBA" id="ARBA00022989"/>
    </source>
</evidence>
<keyword evidence="8" id="KW-1185">Reference proteome</keyword>
<dbReference type="InterPro" id="IPR008661">
    <property type="entry name" value="L6_membrane"/>
</dbReference>
<organism evidence="7 8">
    <name type="scientific">Ranitomeya imitator</name>
    <name type="common">mimic poison frog</name>
    <dbReference type="NCBI Taxonomy" id="111125"/>
    <lineage>
        <taxon>Eukaryota</taxon>
        <taxon>Metazoa</taxon>
        <taxon>Chordata</taxon>
        <taxon>Craniata</taxon>
        <taxon>Vertebrata</taxon>
        <taxon>Euteleostomi</taxon>
        <taxon>Amphibia</taxon>
        <taxon>Batrachia</taxon>
        <taxon>Anura</taxon>
        <taxon>Neobatrachia</taxon>
        <taxon>Hyloidea</taxon>
        <taxon>Dendrobatidae</taxon>
        <taxon>Dendrobatinae</taxon>
        <taxon>Ranitomeya</taxon>
    </lineage>
</organism>
<evidence type="ECO:0000256" key="5">
    <source>
        <dbReference type="ARBA" id="ARBA00023136"/>
    </source>
</evidence>
<accession>A0ABN9L0R2</accession>
<dbReference type="PANTHER" id="PTHR14198">
    <property type="entry name" value="TRANSMEMBRANE 4 L6 FAMILY MEMBER 1-RELATED"/>
    <property type="match status" value="1"/>
</dbReference>
<evidence type="ECO:0000313" key="7">
    <source>
        <dbReference type="EMBL" id="CAJ0926852.1"/>
    </source>
</evidence>
<comment type="subcellular location">
    <subcellularLocation>
        <location evidence="1">Membrane</location>
        <topology evidence="1">Multi-pass membrane protein</topology>
    </subcellularLocation>
</comment>
<evidence type="ECO:0000256" key="1">
    <source>
        <dbReference type="ARBA" id="ARBA00004141"/>
    </source>
</evidence>
<comment type="caution">
    <text evidence="7">The sequence shown here is derived from an EMBL/GenBank/DDBJ whole genome shotgun (WGS) entry which is preliminary data.</text>
</comment>
<dbReference type="PANTHER" id="PTHR14198:SF23">
    <property type="entry name" value="SI:CH211-137I24.10"/>
    <property type="match status" value="1"/>
</dbReference>
<evidence type="ECO:0000313" key="8">
    <source>
        <dbReference type="Proteomes" id="UP001176940"/>
    </source>
</evidence>
<evidence type="ECO:0000256" key="6">
    <source>
        <dbReference type="SAM" id="Phobius"/>
    </source>
</evidence>
<keyword evidence="4 6" id="KW-1133">Transmembrane helix</keyword>
<gene>
    <name evidence="7" type="ORF">RIMI_LOCUS2886379</name>
</gene>
<sequence length="311" mass="34068">MHGSYDIELVIIPCTVVVSTWAIIDQRFPVEHNLYGRVVFQLQSHWVIKGCSLEKVTAHSTSLREMEFKLHSHVTHSVISGAGAGHIKNQISIPTTAQFLFICSQPLAQPTIMCTGKCSKFIGISLFPLAAISIVCNVIQFFPGWKTEPVTKPSEQMTPEVIYLGGIIGGGILVLIPAIHIQATGREGCCNNRCGMFLSIIFAAVGVVGSLYGFVISLVGMVKGPQCRYIGLDGLKWGRPFYTELENFSKDNYLFNQDLWDICLNPKDVVVFNVILFSMVIASTAISLILCGVQMINGLSGCLFGTCRNKD</sequence>
<evidence type="ECO:0000256" key="3">
    <source>
        <dbReference type="ARBA" id="ARBA00022692"/>
    </source>
</evidence>
<feature type="transmembrane region" description="Helical" evidence="6">
    <location>
        <begin position="195"/>
        <end position="215"/>
    </location>
</feature>
<name>A0ABN9L0R2_9NEOB</name>
<feature type="transmembrane region" description="Helical" evidence="6">
    <location>
        <begin position="162"/>
        <end position="183"/>
    </location>
</feature>